<dbReference type="Pfam" id="PF07714">
    <property type="entry name" value="PK_Tyr_Ser-Thr"/>
    <property type="match status" value="1"/>
</dbReference>
<evidence type="ECO:0000313" key="5">
    <source>
        <dbReference type="Proteomes" id="UP001165121"/>
    </source>
</evidence>
<gene>
    <name evidence="4" type="ORF">Pfra01_001451800</name>
</gene>
<dbReference type="GO" id="GO:0005524">
    <property type="term" value="F:ATP binding"/>
    <property type="evidence" value="ECO:0007669"/>
    <property type="project" value="UniProtKB-KW"/>
</dbReference>
<reference evidence="4" key="1">
    <citation type="submission" date="2023-04" db="EMBL/GenBank/DDBJ databases">
        <title>Phytophthora fragariaefolia NBRC 109709.</title>
        <authorList>
            <person name="Ichikawa N."/>
            <person name="Sato H."/>
            <person name="Tonouchi N."/>
        </authorList>
    </citation>
    <scope>NUCLEOTIDE SEQUENCE</scope>
    <source>
        <strain evidence="4">NBRC 109709</strain>
    </source>
</reference>
<keyword evidence="1" id="KW-0547">Nucleotide-binding</keyword>
<dbReference type="InterPro" id="IPR001245">
    <property type="entry name" value="Ser-Thr/Tyr_kinase_cat_dom"/>
</dbReference>
<dbReference type="Gene3D" id="1.10.510.10">
    <property type="entry name" value="Transferase(Phosphotransferase) domain 1"/>
    <property type="match status" value="1"/>
</dbReference>
<evidence type="ECO:0000259" key="3">
    <source>
        <dbReference type="PROSITE" id="PS50011"/>
    </source>
</evidence>
<dbReference type="PROSITE" id="PS50011">
    <property type="entry name" value="PROTEIN_KINASE_DOM"/>
    <property type="match status" value="1"/>
</dbReference>
<dbReference type="OrthoDB" id="121681at2759"/>
<keyword evidence="5" id="KW-1185">Reference proteome</keyword>
<dbReference type="InterPro" id="IPR050198">
    <property type="entry name" value="Non-receptor_tyrosine_kinases"/>
</dbReference>
<name>A0A9W7CV63_9STRA</name>
<evidence type="ECO:0000256" key="1">
    <source>
        <dbReference type="ARBA" id="ARBA00022741"/>
    </source>
</evidence>
<dbReference type="InterPro" id="IPR011009">
    <property type="entry name" value="Kinase-like_dom_sf"/>
</dbReference>
<dbReference type="EMBL" id="BSXT01001518">
    <property type="protein sequence ID" value="GMF43209.1"/>
    <property type="molecule type" value="Genomic_DNA"/>
</dbReference>
<dbReference type="InterPro" id="IPR000719">
    <property type="entry name" value="Prot_kinase_dom"/>
</dbReference>
<sequence>MTNENISKTNILKLYGAVHIGDPQLYVCEDAVNGDLMTFLSNEENQSLFWLMFLQVAQGLKALHSQGMVHGGLKCTNILVAEGNVVKLSDFGFSFIRGLSIELSNHKNKAMTESVRWKPKEMLQEVSDRNYRFASDVYSLGMCMIEAITQEPPFGFEDDDEITNLIMEGNGHPRPDGVSDAAWGLISALCATEYTERPSLDEAANMIRELAANGAGVGA</sequence>
<comment type="caution">
    <text evidence="4">The sequence shown here is derived from an EMBL/GenBank/DDBJ whole genome shotgun (WGS) entry which is preliminary data.</text>
</comment>
<dbReference type="SUPFAM" id="SSF56112">
    <property type="entry name" value="Protein kinase-like (PK-like)"/>
    <property type="match status" value="1"/>
</dbReference>
<accession>A0A9W7CV63</accession>
<keyword evidence="2" id="KW-0067">ATP-binding</keyword>
<dbReference type="GO" id="GO:0004672">
    <property type="term" value="F:protein kinase activity"/>
    <property type="evidence" value="ECO:0007669"/>
    <property type="project" value="InterPro"/>
</dbReference>
<dbReference type="AlphaFoldDB" id="A0A9W7CV63"/>
<feature type="domain" description="Protein kinase" evidence="3">
    <location>
        <begin position="1"/>
        <end position="211"/>
    </location>
</feature>
<evidence type="ECO:0000313" key="4">
    <source>
        <dbReference type="EMBL" id="GMF43209.1"/>
    </source>
</evidence>
<proteinExistence type="predicted"/>
<dbReference type="Proteomes" id="UP001165121">
    <property type="component" value="Unassembled WGS sequence"/>
</dbReference>
<dbReference type="PANTHER" id="PTHR24418">
    <property type="entry name" value="TYROSINE-PROTEIN KINASE"/>
    <property type="match status" value="1"/>
</dbReference>
<protein>
    <submittedName>
        <fullName evidence="4">Unnamed protein product</fullName>
    </submittedName>
</protein>
<evidence type="ECO:0000256" key="2">
    <source>
        <dbReference type="ARBA" id="ARBA00022840"/>
    </source>
</evidence>
<organism evidence="4 5">
    <name type="scientific">Phytophthora fragariaefolia</name>
    <dbReference type="NCBI Taxonomy" id="1490495"/>
    <lineage>
        <taxon>Eukaryota</taxon>
        <taxon>Sar</taxon>
        <taxon>Stramenopiles</taxon>
        <taxon>Oomycota</taxon>
        <taxon>Peronosporomycetes</taxon>
        <taxon>Peronosporales</taxon>
        <taxon>Peronosporaceae</taxon>
        <taxon>Phytophthora</taxon>
    </lineage>
</organism>